<evidence type="ECO:0000313" key="2">
    <source>
        <dbReference type="EMBL" id="JAE06359.1"/>
    </source>
</evidence>
<protein>
    <submittedName>
        <fullName evidence="2">Uncharacterized protein</fullName>
    </submittedName>
</protein>
<organism evidence="2">
    <name type="scientific">Arundo donax</name>
    <name type="common">Giant reed</name>
    <name type="synonym">Donax arundinaceus</name>
    <dbReference type="NCBI Taxonomy" id="35708"/>
    <lineage>
        <taxon>Eukaryota</taxon>
        <taxon>Viridiplantae</taxon>
        <taxon>Streptophyta</taxon>
        <taxon>Embryophyta</taxon>
        <taxon>Tracheophyta</taxon>
        <taxon>Spermatophyta</taxon>
        <taxon>Magnoliopsida</taxon>
        <taxon>Liliopsida</taxon>
        <taxon>Poales</taxon>
        <taxon>Poaceae</taxon>
        <taxon>PACMAD clade</taxon>
        <taxon>Arundinoideae</taxon>
        <taxon>Arundineae</taxon>
        <taxon>Arundo</taxon>
    </lineage>
</organism>
<reference evidence="2" key="2">
    <citation type="journal article" date="2015" name="Data Brief">
        <title>Shoot transcriptome of the giant reed, Arundo donax.</title>
        <authorList>
            <person name="Barrero R.A."/>
            <person name="Guerrero F.D."/>
            <person name="Moolhuijzen P."/>
            <person name="Goolsby J.A."/>
            <person name="Tidwell J."/>
            <person name="Bellgard S.E."/>
            <person name="Bellgard M.I."/>
        </authorList>
    </citation>
    <scope>NUCLEOTIDE SEQUENCE</scope>
    <source>
        <tissue evidence="2">Shoot tissue taken approximately 20 cm above the soil surface</tissue>
    </source>
</reference>
<keyword evidence="1" id="KW-1133">Transmembrane helix</keyword>
<evidence type="ECO:0000256" key="1">
    <source>
        <dbReference type="SAM" id="Phobius"/>
    </source>
</evidence>
<keyword evidence="1" id="KW-0472">Membrane</keyword>
<proteinExistence type="predicted"/>
<name>A0A0A9F561_ARUDO</name>
<reference evidence="2" key="1">
    <citation type="submission" date="2014-09" db="EMBL/GenBank/DDBJ databases">
        <authorList>
            <person name="Magalhaes I.L.F."/>
            <person name="Oliveira U."/>
            <person name="Santos F.R."/>
            <person name="Vidigal T.H.D.A."/>
            <person name="Brescovit A.D."/>
            <person name="Santos A.J."/>
        </authorList>
    </citation>
    <scope>NUCLEOTIDE SEQUENCE</scope>
    <source>
        <tissue evidence="2">Shoot tissue taken approximately 20 cm above the soil surface</tissue>
    </source>
</reference>
<dbReference type="EMBL" id="GBRH01191537">
    <property type="protein sequence ID" value="JAE06359.1"/>
    <property type="molecule type" value="Transcribed_RNA"/>
</dbReference>
<feature type="transmembrane region" description="Helical" evidence="1">
    <location>
        <begin position="12"/>
        <end position="30"/>
    </location>
</feature>
<keyword evidence="1" id="KW-0812">Transmembrane</keyword>
<accession>A0A0A9F561</accession>
<dbReference type="AlphaFoldDB" id="A0A0A9F561"/>
<sequence length="88" mass="10314">MFSYELHRQLHMSSGVSVMYALTVISMLFFNSVNLNPCLWKEWGPSFISCRNLGNTSTQSHLSFIYNAKGYNETRHHIRSWTRISIRL</sequence>